<protein>
    <submittedName>
        <fullName evidence="2">Uncharacterized protein</fullName>
    </submittedName>
</protein>
<dbReference type="AlphaFoldDB" id="A0A177TUE0"/>
<dbReference type="Pfam" id="PF07173">
    <property type="entry name" value="GRDP-like"/>
    <property type="match status" value="1"/>
</dbReference>
<evidence type="ECO:0000313" key="2">
    <source>
        <dbReference type="EMBL" id="KAE8254395.1"/>
    </source>
</evidence>
<reference evidence="2" key="2">
    <citation type="journal article" date="2019" name="IMA Fungus">
        <title>Genome sequencing and comparison of five Tilletia species to identify candidate genes for the detection of regulated species infecting wheat.</title>
        <authorList>
            <person name="Nguyen H.D.T."/>
            <person name="Sultana T."/>
            <person name="Kesanakurti P."/>
            <person name="Hambleton S."/>
        </authorList>
    </citation>
    <scope>NUCLEOTIDE SEQUENCE</scope>
    <source>
        <strain evidence="2">DAOMC 236416</strain>
    </source>
</reference>
<accession>A0A177TUE0</accession>
<dbReference type="EMBL" id="LWDF02000192">
    <property type="protein sequence ID" value="KAE8254395.1"/>
    <property type="molecule type" value="Genomic_DNA"/>
</dbReference>
<keyword evidence="3" id="KW-1185">Reference proteome</keyword>
<evidence type="ECO:0000256" key="1">
    <source>
        <dbReference type="SAM" id="MobiDB-lite"/>
    </source>
</evidence>
<feature type="region of interest" description="Disordered" evidence="1">
    <location>
        <begin position="70"/>
        <end position="117"/>
    </location>
</feature>
<dbReference type="PANTHER" id="PTHR34365:SF7">
    <property type="entry name" value="GLYCINE-RICH DOMAIN-CONTAINING PROTEIN 1"/>
    <property type="match status" value="1"/>
</dbReference>
<feature type="region of interest" description="Disordered" evidence="1">
    <location>
        <begin position="1"/>
        <end position="22"/>
    </location>
</feature>
<evidence type="ECO:0000313" key="3">
    <source>
        <dbReference type="Proteomes" id="UP000077521"/>
    </source>
</evidence>
<dbReference type="InterPro" id="IPR009836">
    <property type="entry name" value="GRDP-like"/>
</dbReference>
<sequence>MANGSDRSTEQTSAAGSEGKKIQTHFQIGRRLQVPAFVELKELQAHLALLHVFKQVRQDVQDGEELPAHWLVGGQPQPHTSVDDSEPDEQTRRSEVPSSTGDGSEPPPYDQPPFEGLPRSMCPAFYQRVPHAPKAQDKDSAIIERAMNLMSAEMIAATRFKSYLQRAAARFDLYIEHILKDELSEHQEVELTTKEISEKKHRIRIPPARKLDPEQLPPIDVLMVWHSLLLNPSRVWEEGFREPDRALILSYKFPLLEMAACIDPATNRFNTPLAQSKWDTEIPHWSFHLALQPPPVPAIVAFHSGAGPDGVHLACPHCSHLVFVPWTSHGADEFSQGLVEDGWMRICPREACGKLIQLDTLRGRRLLNDLERWADDSNFRIAGSVFDMKTGGILDAGMADAILCTSFYCSPRPEADIAKLRNPSLALEHPATLAARNLMSIDRMTAAIKRQAMSKTSFPTATTSFMLHLGKRMYFFFSQYREYTGSHNSLTDLVGAVQRQFKFVDEMAKLGWSDKENLSNGRNDVTLARSIIRYHSWMDLMARNSALLCPTLDIDLCWHTHMLKRSYFRNMIDNVGRFINHDDKVEENTLSSAFDHTAKLWEKMYGQPYSMCGCIYNKTSLGTRVSKIMSKEGPGSSVIQRLRISKGKPGDQPDEAFEDATHPSAHSSVLAGGKSIDRTQIDVLALSRRKGSLEAVELSEKSGRRRPNHPYAFGDDLYPTKYIGLYPFHYDPTNSCSIVPGADHGVPGSCASGNAWMQNHQGGCISGMSAADEMSGYGTNMSAKQALRAAQASTSMTAHQTYRRSAGGMSGTGGGAASSINSTWYSAGLMSGLGATGAGFSDGGGGGGCGSGGGGGGGGGCGGGG</sequence>
<feature type="region of interest" description="Disordered" evidence="1">
    <location>
        <begin position="645"/>
        <end position="670"/>
    </location>
</feature>
<comment type="caution">
    <text evidence="2">The sequence shown here is derived from an EMBL/GenBank/DDBJ whole genome shotgun (WGS) entry which is preliminary data.</text>
</comment>
<reference evidence="2" key="1">
    <citation type="submission" date="2016-04" db="EMBL/GenBank/DDBJ databases">
        <authorList>
            <person name="Nguyen H.D."/>
            <person name="Samba Siva P."/>
            <person name="Cullis J."/>
            <person name="Levesque C.A."/>
            <person name="Hambleton S."/>
        </authorList>
    </citation>
    <scope>NUCLEOTIDE SEQUENCE</scope>
    <source>
        <strain evidence="2">DAOMC 236416</strain>
    </source>
</reference>
<name>A0A177TUE0_9BASI</name>
<dbReference type="PANTHER" id="PTHR34365">
    <property type="entry name" value="ENOLASE (DUF1399)"/>
    <property type="match status" value="1"/>
</dbReference>
<proteinExistence type="predicted"/>
<organism evidence="2 3">
    <name type="scientific">Tilletia indica</name>
    <dbReference type="NCBI Taxonomy" id="43049"/>
    <lineage>
        <taxon>Eukaryota</taxon>
        <taxon>Fungi</taxon>
        <taxon>Dikarya</taxon>
        <taxon>Basidiomycota</taxon>
        <taxon>Ustilaginomycotina</taxon>
        <taxon>Exobasidiomycetes</taxon>
        <taxon>Tilletiales</taxon>
        <taxon>Tilletiaceae</taxon>
        <taxon>Tilletia</taxon>
    </lineage>
</organism>
<dbReference type="Proteomes" id="UP000077521">
    <property type="component" value="Unassembled WGS sequence"/>
</dbReference>
<gene>
    <name evidence="2" type="ORF">A4X13_0g3428</name>
</gene>